<dbReference type="PANTHER" id="PTHR44755">
    <property type="entry name" value="NATRIURETIC PEPTIDE RECEPTOR 3-RELATED"/>
    <property type="match status" value="1"/>
</dbReference>
<evidence type="ECO:0000313" key="9">
    <source>
        <dbReference type="EMBL" id="KAK3778469.1"/>
    </source>
</evidence>
<keyword evidence="4" id="KW-1133">Transmembrane helix</keyword>
<dbReference type="Pfam" id="PF01094">
    <property type="entry name" value="ANF_receptor"/>
    <property type="match status" value="1"/>
</dbReference>
<keyword evidence="6" id="KW-0675">Receptor</keyword>
<evidence type="ECO:0000256" key="5">
    <source>
        <dbReference type="ARBA" id="ARBA00023136"/>
    </source>
</evidence>
<dbReference type="GO" id="GO:0007165">
    <property type="term" value="P:signal transduction"/>
    <property type="evidence" value="ECO:0007669"/>
    <property type="project" value="TreeGrafter"/>
</dbReference>
<name>A0AAE1DPV0_9GAST</name>
<dbReference type="Gene3D" id="3.40.50.2300">
    <property type="match status" value="1"/>
</dbReference>
<keyword evidence="2" id="KW-0812">Transmembrane</keyword>
<dbReference type="InterPro" id="IPR001170">
    <property type="entry name" value="ANPR/GUC"/>
</dbReference>
<protein>
    <recommendedName>
        <fullName evidence="8">Receptor ligand binding region domain-containing protein</fullName>
    </recommendedName>
</protein>
<evidence type="ECO:0000256" key="6">
    <source>
        <dbReference type="ARBA" id="ARBA00023170"/>
    </source>
</evidence>
<comment type="caution">
    <text evidence="9">The sequence shown here is derived from an EMBL/GenBank/DDBJ whole genome shotgun (WGS) entry which is preliminary data.</text>
</comment>
<evidence type="ECO:0000256" key="4">
    <source>
        <dbReference type="ARBA" id="ARBA00022989"/>
    </source>
</evidence>
<evidence type="ECO:0000256" key="2">
    <source>
        <dbReference type="ARBA" id="ARBA00022692"/>
    </source>
</evidence>
<reference evidence="9" key="1">
    <citation type="journal article" date="2023" name="G3 (Bethesda)">
        <title>A reference genome for the long-term kleptoplast-retaining sea slug Elysia crispata morphotype clarki.</title>
        <authorList>
            <person name="Eastman K.E."/>
            <person name="Pendleton A.L."/>
            <person name="Shaikh M.A."/>
            <person name="Suttiyut T."/>
            <person name="Ogas R."/>
            <person name="Tomko P."/>
            <person name="Gavelis G."/>
            <person name="Widhalm J.R."/>
            <person name="Wisecaver J.H."/>
        </authorList>
    </citation>
    <scope>NUCLEOTIDE SEQUENCE</scope>
    <source>
        <strain evidence="9">ECLA1</strain>
    </source>
</reference>
<evidence type="ECO:0000256" key="3">
    <source>
        <dbReference type="ARBA" id="ARBA00022729"/>
    </source>
</evidence>
<dbReference type="InterPro" id="IPR052612">
    <property type="entry name" value="ANP_Clearance_Receptor"/>
</dbReference>
<dbReference type="SUPFAM" id="SSF53822">
    <property type="entry name" value="Periplasmic binding protein-like I"/>
    <property type="match status" value="1"/>
</dbReference>
<dbReference type="AlphaFoldDB" id="A0AAE1DPV0"/>
<dbReference type="EMBL" id="JAWDGP010002941">
    <property type="protein sequence ID" value="KAK3778469.1"/>
    <property type="molecule type" value="Genomic_DNA"/>
</dbReference>
<dbReference type="InterPro" id="IPR001828">
    <property type="entry name" value="ANF_lig-bd_rcpt"/>
</dbReference>
<evidence type="ECO:0000313" key="10">
    <source>
        <dbReference type="Proteomes" id="UP001283361"/>
    </source>
</evidence>
<comment type="subcellular location">
    <subcellularLocation>
        <location evidence="1">Membrane</location>
        <topology evidence="1">Single-pass type I membrane protein</topology>
    </subcellularLocation>
</comment>
<dbReference type="PRINTS" id="PR00255">
    <property type="entry name" value="NATPEPTIDER"/>
</dbReference>
<accession>A0AAE1DPV0</accession>
<dbReference type="PANTHER" id="PTHR44755:SF5">
    <property type="entry name" value="GUANYLATE CYCLASE"/>
    <property type="match status" value="1"/>
</dbReference>
<feature type="domain" description="Receptor ligand binding region" evidence="8">
    <location>
        <begin position="15"/>
        <end position="158"/>
    </location>
</feature>
<proteinExistence type="predicted"/>
<dbReference type="GO" id="GO:0016941">
    <property type="term" value="F:natriuretic peptide receptor activity"/>
    <property type="evidence" value="ECO:0007669"/>
    <property type="project" value="TreeGrafter"/>
</dbReference>
<dbReference type="Proteomes" id="UP001283361">
    <property type="component" value="Unassembled WGS sequence"/>
</dbReference>
<keyword evidence="3" id="KW-0732">Signal</keyword>
<gene>
    <name evidence="9" type="ORF">RRG08_005588</name>
</gene>
<dbReference type="GO" id="GO:0016020">
    <property type="term" value="C:membrane"/>
    <property type="evidence" value="ECO:0007669"/>
    <property type="project" value="UniProtKB-SubCell"/>
</dbReference>
<keyword evidence="5" id="KW-0472">Membrane</keyword>
<dbReference type="InterPro" id="IPR028082">
    <property type="entry name" value="Peripla_BP_I"/>
</dbReference>
<evidence type="ECO:0000259" key="8">
    <source>
        <dbReference type="Pfam" id="PF01094"/>
    </source>
</evidence>
<keyword evidence="7" id="KW-0325">Glycoprotein</keyword>
<dbReference type="GO" id="GO:0017046">
    <property type="term" value="F:peptide hormone binding"/>
    <property type="evidence" value="ECO:0007669"/>
    <property type="project" value="TreeGrafter"/>
</dbReference>
<organism evidence="9 10">
    <name type="scientific">Elysia crispata</name>
    <name type="common">lettuce slug</name>
    <dbReference type="NCBI Taxonomy" id="231223"/>
    <lineage>
        <taxon>Eukaryota</taxon>
        <taxon>Metazoa</taxon>
        <taxon>Spiralia</taxon>
        <taxon>Lophotrochozoa</taxon>
        <taxon>Mollusca</taxon>
        <taxon>Gastropoda</taxon>
        <taxon>Heterobranchia</taxon>
        <taxon>Euthyneura</taxon>
        <taxon>Panpulmonata</taxon>
        <taxon>Sacoglossa</taxon>
        <taxon>Placobranchoidea</taxon>
        <taxon>Plakobranchidae</taxon>
        <taxon>Elysia</taxon>
    </lineage>
</organism>
<evidence type="ECO:0000256" key="7">
    <source>
        <dbReference type="ARBA" id="ARBA00023180"/>
    </source>
</evidence>
<sequence>MSYHSATFLTTSYDPDSVREIMIKAHELSFDNGEYVFFNIDLFSSDASMRRPWYRANDTARRNAAARAAYESLLTVTLRKPTGSEYRNFSDAVKDRAVRMYNFTYQEPEVNSFVGAFYDAVILYALALNETLEAGGSVKDGLNITNRMWNRTFTGQAG</sequence>
<keyword evidence="10" id="KW-1185">Reference proteome</keyword>
<evidence type="ECO:0000256" key="1">
    <source>
        <dbReference type="ARBA" id="ARBA00004479"/>
    </source>
</evidence>